<feature type="domain" description="SOCS box" evidence="5">
    <location>
        <begin position="288"/>
        <end position="341"/>
    </location>
</feature>
<dbReference type="InterPro" id="IPR001496">
    <property type="entry name" value="SOCS_box"/>
</dbReference>
<gene>
    <name evidence="6" type="ORF">D5F01_LYC08524</name>
</gene>
<feature type="repeat" description="ANK" evidence="4">
    <location>
        <begin position="104"/>
        <end position="136"/>
    </location>
</feature>
<keyword evidence="3 4" id="KW-0040">ANK repeat</keyword>
<evidence type="ECO:0000256" key="4">
    <source>
        <dbReference type="PROSITE-ProRule" id="PRU00023"/>
    </source>
</evidence>
<dbReference type="SUPFAM" id="SSF48403">
    <property type="entry name" value="Ankyrin repeat"/>
    <property type="match status" value="1"/>
</dbReference>
<dbReference type="AlphaFoldDB" id="A0A6G0IQ77"/>
<evidence type="ECO:0000313" key="6">
    <source>
        <dbReference type="EMBL" id="KAE8293412.1"/>
    </source>
</evidence>
<dbReference type="GO" id="GO:0016567">
    <property type="term" value="P:protein ubiquitination"/>
    <property type="evidence" value="ECO:0007669"/>
    <property type="project" value="UniProtKB-UniPathway"/>
</dbReference>
<proteinExistence type="predicted"/>
<dbReference type="Pfam" id="PF12796">
    <property type="entry name" value="Ank_2"/>
    <property type="match status" value="1"/>
</dbReference>
<evidence type="ECO:0000256" key="3">
    <source>
        <dbReference type="ARBA" id="ARBA00023043"/>
    </source>
</evidence>
<dbReference type="Gene3D" id="1.10.750.20">
    <property type="entry name" value="SOCS box"/>
    <property type="match status" value="1"/>
</dbReference>
<dbReference type="FunFam" id="1.10.750.20:FF:000001">
    <property type="entry name" value="Ankyrin repeat and SOCS box containing 1"/>
    <property type="match status" value="1"/>
</dbReference>
<dbReference type="SMART" id="SM00969">
    <property type="entry name" value="SOCS_box"/>
    <property type="match status" value="1"/>
</dbReference>
<protein>
    <submittedName>
        <fullName evidence="6">Ankyrin repeat and SOCS box protein 8</fullName>
    </submittedName>
</protein>
<dbReference type="Pfam" id="PF07525">
    <property type="entry name" value="SOCS_box"/>
    <property type="match status" value="1"/>
</dbReference>
<comment type="pathway">
    <text evidence="1">Protein modification; protein ubiquitination.</text>
</comment>
<dbReference type="Gene3D" id="1.25.40.20">
    <property type="entry name" value="Ankyrin repeat-containing domain"/>
    <property type="match status" value="2"/>
</dbReference>
<dbReference type="Pfam" id="PF13637">
    <property type="entry name" value="Ank_4"/>
    <property type="match status" value="1"/>
</dbReference>
<dbReference type="SUPFAM" id="SSF158235">
    <property type="entry name" value="SOCS box-like"/>
    <property type="match status" value="1"/>
</dbReference>
<evidence type="ECO:0000256" key="1">
    <source>
        <dbReference type="ARBA" id="ARBA00004906"/>
    </source>
</evidence>
<dbReference type="GO" id="GO:0035556">
    <property type="term" value="P:intracellular signal transduction"/>
    <property type="evidence" value="ECO:0007669"/>
    <property type="project" value="InterPro"/>
</dbReference>
<dbReference type="InterPro" id="IPR036036">
    <property type="entry name" value="SOCS_box-like_dom_sf"/>
</dbReference>
<comment type="caution">
    <text evidence="6">The sequence shown here is derived from an EMBL/GenBank/DDBJ whole genome shotgun (WGS) entry which is preliminary data.</text>
</comment>
<dbReference type="PROSITE" id="PS50225">
    <property type="entry name" value="SOCS"/>
    <property type="match status" value="1"/>
</dbReference>
<feature type="repeat" description="ANK" evidence="4">
    <location>
        <begin position="169"/>
        <end position="201"/>
    </location>
</feature>
<dbReference type="SMART" id="SM00248">
    <property type="entry name" value="ANK"/>
    <property type="match status" value="4"/>
</dbReference>
<dbReference type="InterPro" id="IPR002110">
    <property type="entry name" value="Ankyrin_rpt"/>
</dbReference>
<evidence type="ECO:0000259" key="5">
    <source>
        <dbReference type="PROSITE" id="PS50225"/>
    </source>
</evidence>
<dbReference type="UniPathway" id="UPA00143"/>
<dbReference type="EMBL" id="REGW02000008">
    <property type="protein sequence ID" value="KAE8293412.1"/>
    <property type="molecule type" value="Genomic_DNA"/>
</dbReference>
<evidence type="ECO:0000313" key="7">
    <source>
        <dbReference type="Proteomes" id="UP000424527"/>
    </source>
</evidence>
<organism evidence="6 7">
    <name type="scientific">Larimichthys crocea</name>
    <name type="common">Large yellow croaker</name>
    <name type="synonym">Pseudosciaena crocea</name>
    <dbReference type="NCBI Taxonomy" id="215358"/>
    <lineage>
        <taxon>Eukaryota</taxon>
        <taxon>Metazoa</taxon>
        <taxon>Chordata</taxon>
        <taxon>Craniata</taxon>
        <taxon>Vertebrata</taxon>
        <taxon>Euteleostomi</taxon>
        <taxon>Actinopterygii</taxon>
        <taxon>Neopterygii</taxon>
        <taxon>Teleostei</taxon>
        <taxon>Neoteleostei</taxon>
        <taxon>Acanthomorphata</taxon>
        <taxon>Eupercaria</taxon>
        <taxon>Sciaenidae</taxon>
        <taxon>Larimichthys</taxon>
    </lineage>
</organism>
<accession>A0A6G0IQ77</accession>
<dbReference type="PROSITE" id="PS50297">
    <property type="entry name" value="ANK_REP_REGION"/>
    <property type="match status" value="3"/>
</dbReference>
<dbReference type="PANTHER" id="PTHR24134">
    <property type="entry name" value="ANKYRIN REPEAT-CONTAINING PROTEIN DDB_G0279043"/>
    <property type="match status" value="1"/>
</dbReference>
<sequence>MACRWTPVELLPLNIYIGNGLEAEGVAVSGDAQCLCEAEQRALKTVTCQTFTPWTTNVCCCVTLARVPWSSVTHELYYVPSAHSHTDNVEDLIRKGADVNRMHGTLKPLHCACMVADADCVELLLEKGAEVNALDGYNRTALHYAAEKDESCVELLLEYGAQPNALDGNKDTPLHWAAFKDNPECVRALLESGACPNARDYNNDTPLSWAAMKGNLESVKVLLDYGAQVHVTNLKGQTPISRLVALLARGLGTEQEEECLELLCRAAGRFEIRRADGTLPRELSKDPQLLARLTNMVAQAPTLRCLARCAVRQSLGVQFLPTAVKELPLPETIKDYLLLRD</sequence>
<reference evidence="6 7" key="1">
    <citation type="submission" date="2019-07" db="EMBL/GenBank/DDBJ databases">
        <title>Chromosome genome assembly for large yellow croaker.</title>
        <authorList>
            <person name="Xiao S."/>
        </authorList>
    </citation>
    <scope>NUCLEOTIDE SEQUENCE [LARGE SCALE GENOMIC DNA]</scope>
    <source>
        <strain evidence="6">JMULYC20181020</strain>
        <tissue evidence="6">Muscle</tissue>
    </source>
</reference>
<keyword evidence="7" id="KW-1185">Reference proteome</keyword>
<keyword evidence="2" id="KW-0677">Repeat</keyword>
<dbReference type="PANTHER" id="PTHR24134:SF9">
    <property type="entry name" value="ANKYRIN REPEAT AND SOCS BOX PROTEIN 8"/>
    <property type="match status" value="1"/>
</dbReference>
<dbReference type="Proteomes" id="UP000424527">
    <property type="component" value="Unassembled WGS sequence"/>
</dbReference>
<name>A0A6G0IQ77_LARCR</name>
<feature type="repeat" description="ANK" evidence="4">
    <location>
        <begin position="202"/>
        <end position="234"/>
    </location>
</feature>
<evidence type="ECO:0000256" key="2">
    <source>
        <dbReference type="ARBA" id="ARBA00022737"/>
    </source>
</evidence>
<dbReference type="InterPro" id="IPR036770">
    <property type="entry name" value="Ankyrin_rpt-contain_sf"/>
</dbReference>
<dbReference type="PROSITE" id="PS50088">
    <property type="entry name" value="ANK_REPEAT"/>
    <property type="match status" value="3"/>
</dbReference>